<dbReference type="RefSeq" id="WP_377249246.1">
    <property type="nucleotide sequence ID" value="NZ_JBHLUH010000012.1"/>
</dbReference>
<dbReference type="InterPro" id="IPR039422">
    <property type="entry name" value="MarR/SlyA-like"/>
</dbReference>
<dbReference type="PANTHER" id="PTHR33164:SF106">
    <property type="entry name" value="TRANSCRIPTIONAL REGULATORY PROTEIN"/>
    <property type="match status" value="1"/>
</dbReference>
<evidence type="ECO:0000313" key="2">
    <source>
        <dbReference type="EMBL" id="MFC0528105.1"/>
    </source>
</evidence>
<protein>
    <submittedName>
        <fullName evidence="2">MarR family winged helix-turn-helix transcriptional regulator</fullName>
    </submittedName>
</protein>
<dbReference type="InterPro" id="IPR000835">
    <property type="entry name" value="HTH_MarR-typ"/>
</dbReference>
<keyword evidence="3" id="KW-1185">Reference proteome</keyword>
<dbReference type="Pfam" id="PF01047">
    <property type="entry name" value="MarR"/>
    <property type="match status" value="1"/>
</dbReference>
<evidence type="ECO:0000313" key="3">
    <source>
        <dbReference type="Proteomes" id="UP001589867"/>
    </source>
</evidence>
<evidence type="ECO:0000259" key="1">
    <source>
        <dbReference type="PROSITE" id="PS50995"/>
    </source>
</evidence>
<gene>
    <name evidence="2" type="ORF">ACFFIA_10565</name>
</gene>
<dbReference type="InterPro" id="IPR036390">
    <property type="entry name" value="WH_DNA-bd_sf"/>
</dbReference>
<name>A0ABV6M089_9ACTN</name>
<dbReference type="PRINTS" id="PR00598">
    <property type="entry name" value="HTHMARR"/>
</dbReference>
<dbReference type="InterPro" id="IPR036388">
    <property type="entry name" value="WH-like_DNA-bd_sf"/>
</dbReference>
<feature type="domain" description="HTH marR-type" evidence="1">
    <location>
        <begin position="9"/>
        <end position="141"/>
    </location>
</feature>
<accession>A0ABV6M089</accession>
<dbReference type="Gene3D" id="1.10.10.10">
    <property type="entry name" value="Winged helix-like DNA-binding domain superfamily/Winged helix DNA-binding domain"/>
    <property type="match status" value="1"/>
</dbReference>
<dbReference type="Proteomes" id="UP001589867">
    <property type="component" value="Unassembled WGS sequence"/>
</dbReference>
<organism evidence="2 3">
    <name type="scientific">Phytohabitans kaempferiae</name>
    <dbReference type="NCBI Taxonomy" id="1620943"/>
    <lineage>
        <taxon>Bacteria</taxon>
        <taxon>Bacillati</taxon>
        <taxon>Actinomycetota</taxon>
        <taxon>Actinomycetes</taxon>
        <taxon>Micromonosporales</taxon>
        <taxon>Micromonosporaceae</taxon>
    </lineage>
</organism>
<dbReference type="PROSITE" id="PS50995">
    <property type="entry name" value="HTH_MARR_2"/>
    <property type="match status" value="1"/>
</dbReference>
<reference evidence="2 3" key="1">
    <citation type="submission" date="2024-09" db="EMBL/GenBank/DDBJ databases">
        <authorList>
            <person name="Sun Q."/>
            <person name="Mori K."/>
        </authorList>
    </citation>
    <scope>NUCLEOTIDE SEQUENCE [LARGE SCALE GENOMIC DNA]</scope>
    <source>
        <strain evidence="2 3">TBRC 3947</strain>
    </source>
</reference>
<sequence>MSTERERATADLFRVMPRHVQETVRFYDAVADQLGIHVTDLHCVGALSDAGALSAGDLAARLGLTTGAITRMIDRLVDRGFAQRVADPADRRRVLVELTPEATVEVGTHFAGMAIHLEQAIAGYSDERLRFLVNFLEESVAFTRTETERLRREGRSHSTRVSRKADG</sequence>
<dbReference type="SUPFAM" id="SSF46785">
    <property type="entry name" value="Winged helix' DNA-binding domain"/>
    <property type="match status" value="1"/>
</dbReference>
<comment type="caution">
    <text evidence="2">The sequence shown here is derived from an EMBL/GenBank/DDBJ whole genome shotgun (WGS) entry which is preliminary data.</text>
</comment>
<dbReference type="SMART" id="SM00347">
    <property type="entry name" value="HTH_MARR"/>
    <property type="match status" value="1"/>
</dbReference>
<dbReference type="EMBL" id="JBHLUH010000012">
    <property type="protein sequence ID" value="MFC0528105.1"/>
    <property type="molecule type" value="Genomic_DNA"/>
</dbReference>
<proteinExistence type="predicted"/>
<dbReference type="PANTHER" id="PTHR33164">
    <property type="entry name" value="TRANSCRIPTIONAL REGULATOR, MARR FAMILY"/>
    <property type="match status" value="1"/>
</dbReference>